<dbReference type="InterPro" id="IPR023620">
    <property type="entry name" value="SmpB"/>
</dbReference>
<dbReference type="Pfam" id="PF01668">
    <property type="entry name" value="SmpB"/>
    <property type="match status" value="1"/>
</dbReference>
<dbReference type="PROSITE" id="PS01317">
    <property type="entry name" value="SSRP"/>
    <property type="match status" value="1"/>
</dbReference>
<gene>
    <name evidence="3" type="primary">smpB</name>
    <name evidence="5" type="ORF">COV01_00055</name>
</gene>
<proteinExistence type="inferred from homology"/>
<feature type="region of interest" description="Disordered" evidence="4">
    <location>
        <begin position="127"/>
        <end position="146"/>
    </location>
</feature>
<reference evidence="6" key="1">
    <citation type="submission" date="2017-09" db="EMBL/GenBank/DDBJ databases">
        <title>Depth-based differentiation of microbial function through sediment-hosted aquifers and enrichment of novel symbionts in the deep terrestrial subsurface.</title>
        <authorList>
            <person name="Probst A.J."/>
            <person name="Ladd B."/>
            <person name="Jarett J.K."/>
            <person name="Geller-Mcgrath D.E."/>
            <person name="Sieber C.M.K."/>
            <person name="Emerson J.B."/>
            <person name="Anantharaman K."/>
            <person name="Thomas B.C."/>
            <person name="Malmstrom R."/>
            <person name="Stieglmeier M."/>
            <person name="Klingl A."/>
            <person name="Woyke T."/>
            <person name="Ryan C.M."/>
            <person name="Banfield J.F."/>
        </authorList>
    </citation>
    <scope>NUCLEOTIDE SEQUENCE [LARGE SCALE GENOMIC DNA]</scope>
</reference>
<comment type="similarity">
    <text evidence="3">Belongs to the SmpB family.</text>
</comment>
<evidence type="ECO:0000313" key="5">
    <source>
        <dbReference type="EMBL" id="PJE74419.1"/>
    </source>
</evidence>
<dbReference type="CDD" id="cd09294">
    <property type="entry name" value="SmpB"/>
    <property type="match status" value="1"/>
</dbReference>
<dbReference type="HAMAP" id="MF_00023">
    <property type="entry name" value="SmpB"/>
    <property type="match status" value="1"/>
</dbReference>
<sequence length="146" mass="16762">MALAQNKKVRFDYEVLEKYEAGIELLGIEVKSLRTHSATLDGSYVTVRGSEAFLMNMSIPPYQPSNTPEDYDPLRTRKLMLTKEEVKKLANIESSKGLTIVPISVYNKGKKLKVELAVVRGKKQYDKREDIKKRQSQRDIERSLKD</sequence>
<dbReference type="InterPro" id="IPR020081">
    <property type="entry name" value="SsrA-bd_prot_CS"/>
</dbReference>
<keyword evidence="1 3" id="KW-0963">Cytoplasm</keyword>
<dbReference type="GO" id="GO:0070929">
    <property type="term" value="P:trans-translation"/>
    <property type="evidence" value="ECO:0007669"/>
    <property type="project" value="UniProtKB-UniRule"/>
</dbReference>
<dbReference type="Gene3D" id="2.40.280.10">
    <property type="match status" value="1"/>
</dbReference>
<dbReference type="AlphaFoldDB" id="A0A2M8LCR6"/>
<dbReference type="Proteomes" id="UP000228700">
    <property type="component" value="Unassembled WGS sequence"/>
</dbReference>
<name>A0A2M8LCR6_9BACT</name>
<dbReference type="GO" id="GO:0070930">
    <property type="term" value="P:trans-translation-dependent protein tagging"/>
    <property type="evidence" value="ECO:0007669"/>
    <property type="project" value="TreeGrafter"/>
</dbReference>
<dbReference type="EMBL" id="PFEQ01000001">
    <property type="protein sequence ID" value="PJE74419.1"/>
    <property type="molecule type" value="Genomic_DNA"/>
</dbReference>
<comment type="function">
    <text evidence="3">Required for rescue of stalled ribosomes mediated by trans-translation. Binds to transfer-messenger RNA (tmRNA), required for stable association of tmRNA with ribosomes. tmRNA and SmpB together mimic tRNA shape, replacing the anticodon stem-loop with SmpB. tmRNA is encoded by the ssrA gene; the 2 termini fold to resemble tRNA(Ala) and it encodes a 'tag peptide', a short internal open reading frame. During trans-translation Ala-aminoacylated tmRNA acts like a tRNA, entering the A-site of stalled ribosomes, displacing the stalled mRNA. The ribosome then switches to translate the ORF on the tmRNA; the nascent peptide is terminated with the 'tag peptide' encoded by the tmRNA and targeted for degradation. The ribosome is freed to recommence translation, which seems to be the essential function of trans-translation.</text>
</comment>
<organism evidence="5 6">
    <name type="scientific">Candidatus Taylorbacteria bacterium CG10_big_fil_rev_8_21_14_0_10_41_48</name>
    <dbReference type="NCBI Taxonomy" id="1975024"/>
    <lineage>
        <taxon>Bacteria</taxon>
        <taxon>Candidatus Tayloriibacteriota</taxon>
    </lineage>
</organism>
<dbReference type="SUPFAM" id="SSF74982">
    <property type="entry name" value="Small protein B (SmpB)"/>
    <property type="match status" value="1"/>
</dbReference>
<dbReference type="InterPro" id="IPR000037">
    <property type="entry name" value="SsrA-bd_prot"/>
</dbReference>
<dbReference type="PANTHER" id="PTHR30308">
    <property type="entry name" value="TMRNA-BINDING COMPONENT OF TRANS-TRANSLATION TAGGING COMPLEX"/>
    <property type="match status" value="1"/>
</dbReference>
<evidence type="ECO:0000256" key="4">
    <source>
        <dbReference type="SAM" id="MobiDB-lite"/>
    </source>
</evidence>
<dbReference type="NCBIfam" id="TIGR00086">
    <property type="entry name" value="smpB"/>
    <property type="match status" value="1"/>
</dbReference>
<comment type="subcellular location">
    <subcellularLocation>
        <location evidence="3">Cytoplasm</location>
    </subcellularLocation>
    <text evidence="3">The tmRNA-SmpB complex associates with stalled 70S ribosomes.</text>
</comment>
<dbReference type="PANTHER" id="PTHR30308:SF2">
    <property type="entry name" value="SSRA-BINDING PROTEIN"/>
    <property type="match status" value="1"/>
</dbReference>
<dbReference type="GO" id="GO:0005829">
    <property type="term" value="C:cytosol"/>
    <property type="evidence" value="ECO:0007669"/>
    <property type="project" value="TreeGrafter"/>
</dbReference>
<keyword evidence="2 3" id="KW-0694">RNA-binding</keyword>
<evidence type="ECO:0000256" key="2">
    <source>
        <dbReference type="ARBA" id="ARBA00022884"/>
    </source>
</evidence>
<evidence type="ECO:0000313" key="6">
    <source>
        <dbReference type="Proteomes" id="UP000228700"/>
    </source>
</evidence>
<dbReference type="NCBIfam" id="NF003843">
    <property type="entry name" value="PRK05422.1"/>
    <property type="match status" value="1"/>
</dbReference>
<accession>A0A2M8LCR6</accession>
<evidence type="ECO:0000256" key="3">
    <source>
        <dbReference type="HAMAP-Rule" id="MF_00023"/>
    </source>
</evidence>
<dbReference type="GO" id="GO:0003723">
    <property type="term" value="F:RNA binding"/>
    <property type="evidence" value="ECO:0007669"/>
    <property type="project" value="UniProtKB-UniRule"/>
</dbReference>
<evidence type="ECO:0000256" key="1">
    <source>
        <dbReference type="ARBA" id="ARBA00022490"/>
    </source>
</evidence>
<protein>
    <recommendedName>
        <fullName evidence="3">SsrA-binding protein</fullName>
    </recommendedName>
    <alternativeName>
        <fullName evidence="3">Small protein B</fullName>
    </alternativeName>
</protein>
<comment type="caution">
    <text evidence="5">The sequence shown here is derived from an EMBL/GenBank/DDBJ whole genome shotgun (WGS) entry which is preliminary data.</text>
</comment>